<dbReference type="PROSITE" id="PS50965">
    <property type="entry name" value="NERD"/>
    <property type="match status" value="1"/>
</dbReference>
<evidence type="ECO:0000256" key="1">
    <source>
        <dbReference type="SAM" id="Phobius"/>
    </source>
</evidence>
<dbReference type="Pfam" id="PF08378">
    <property type="entry name" value="NERD"/>
    <property type="match status" value="1"/>
</dbReference>
<organism evidence="3 4">
    <name type="scientific">Actinoallomurus vinaceus</name>
    <dbReference type="NCBI Taxonomy" id="1080074"/>
    <lineage>
        <taxon>Bacteria</taxon>
        <taxon>Bacillati</taxon>
        <taxon>Actinomycetota</taxon>
        <taxon>Actinomycetes</taxon>
        <taxon>Streptosporangiales</taxon>
        <taxon>Thermomonosporaceae</taxon>
        <taxon>Actinoallomurus</taxon>
    </lineage>
</organism>
<comment type="caution">
    <text evidence="3">The sequence shown here is derived from an EMBL/GenBank/DDBJ whole genome shotgun (WGS) entry which is preliminary data.</text>
</comment>
<accession>A0ABP8U1S7</accession>
<evidence type="ECO:0000313" key="4">
    <source>
        <dbReference type="Proteomes" id="UP001501442"/>
    </source>
</evidence>
<keyword evidence="1" id="KW-0472">Membrane</keyword>
<keyword evidence="1" id="KW-0812">Transmembrane</keyword>
<dbReference type="InterPro" id="IPR011528">
    <property type="entry name" value="NERD"/>
</dbReference>
<evidence type="ECO:0000313" key="3">
    <source>
        <dbReference type="EMBL" id="GAA4620561.1"/>
    </source>
</evidence>
<keyword evidence="4" id="KW-1185">Reference proteome</keyword>
<feature type="domain" description="NERD" evidence="2">
    <location>
        <begin position="72"/>
        <end position="179"/>
    </location>
</feature>
<dbReference type="EMBL" id="BAABHK010000001">
    <property type="protein sequence ID" value="GAA4620561.1"/>
    <property type="molecule type" value="Genomic_DNA"/>
</dbReference>
<proteinExistence type="predicted"/>
<gene>
    <name evidence="3" type="ORF">GCM10023196_005040</name>
</gene>
<name>A0ABP8U1S7_9ACTN</name>
<evidence type="ECO:0000259" key="2">
    <source>
        <dbReference type="PROSITE" id="PS50965"/>
    </source>
</evidence>
<dbReference type="Proteomes" id="UP001501442">
    <property type="component" value="Unassembled WGS sequence"/>
</dbReference>
<feature type="transmembrane region" description="Helical" evidence="1">
    <location>
        <begin position="22"/>
        <end position="40"/>
    </location>
</feature>
<reference evidence="4" key="1">
    <citation type="journal article" date="2019" name="Int. J. Syst. Evol. Microbiol.">
        <title>The Global Catalogue of Microorganisms (GCM) 10K type strain sequencing project: providing services to taxonomists for standard genome sequencing and annotation.</title>
        <authorList>
            <consortium name="The Broad Institute Genomics Platform"/>
            <consortium name="The Broad Institute Genome Sequencing Center for Infectious Disease"/>
            <person name="Wu L."/>
            <person name="Ma J."/>
        </authorList>
    </citation>
    <scope>NUCLEOTIDE SEQUENCE [LARGE SCALE GENOMIC DNA]</scope>
    <source>
        <strain evidence="4">JCM 17939</strain>
    </source>
</reference>
<sequence>MAGASAQARYRALRAEQRQERAVARLVISGVAGSMAAGLFGWLPGLAAGLALLLVQTLYFRVRPGTVTSWRRGAAAERRTGRRLSRLDPAYFHVLHDRALPGGLRGNLDHLVVGHTGVYAISSRRWPPLTRLRRADGRLWAGRRPLSRLPVRAHRAADVIAGRIAAETGQGVEVSPVIAVHGGRLPRGGILFDGVLLHRAERVNRLIERQPVLYTTVEVAAIAAAAERALPPMIDI</sequence>
<keyword evidence="1" id="KW-1133">Transmembrane helix</keyword>
<protein>
    <recommendedName>
        <fullName evidence="2">NERD domain-containing protein</fullName>
    </recommendedName>
</protein>